<dbReference type="PANTHER" id="PTHR12526">
    <property type="entry name" value="GLYCOSYLTRANSFERASE"/>
    <property type="match status" value="1"/>
</dbReference>
<feature type="domain" description="Glycosyl transferase family 1" evidence="1">
    <location>
        <begin position="209"/>
        <end position="369"/>
    </location>
</feature>
<keyword evidence="2" id="KW-0328">Glycosyltransferase</keyword>
<keyword evidence="2" id="KW-0808">Transferase</keyword>
<name>A0ABW6HVC2_9FLAO</name>
<protein>
    <submittedName>
        <fullName evidence="2">Glycosyltransferase</fullName>
        <ecNumber evidence="2">2.4.-.-</ecNumber>
    </submittedName>
</protein>
<dbReference type="EMBL" id="JBHZPZ010000007">
    <property type="protein sequence ID" value="MFE3867956.1"/>
    <property type="molecule type" value="Genomic_DNA"/>
</dbReference>
<dbReference type="RefSeq" id="WP_379854612.1">
    <property type="nucleotide sequence ID" value="NZ_JBHZPZ010000007.1"/>
</dbReference>
<gene>
    <name evidence="2" type="ORF">ACFX5E_07700</name>
</gene>
<proteinExistence type="predicted"/>
<accession>A0ABW6HVC2</accession>
<dbReference type="SUPFAM" id="SSF53756">
    <property type="entry name" value="UDP-Glycosyltransferase/glycogen phosphorylase"/>
    <property type="match status" value="1"/>
</dbReference>
<evidence type="ECO:0000313" key="3">
    <source>
        <dbReference type="Proteomes" id="UP001600109"/>
    </source>
</evidence>
<dbReference type="InterPro" id="IPR001296">
    <property type="entry name" value="Glyco_trans_1"/>
</dbReference>
<keyword evidence="3" id="KW-1185">Reference proteome</keyword>
<dbReference type="Proteomes" id="UP001600109">
    <property type="component" value="Unassembled WGS sequence"/>
</dbReference>
<dbReference type="GO" id="GO:0016757">
    <property type="term" value="F:glycosyltransferase activity"/>
    <property type="evidence" value="ECO:0007669"/>
    <property type="project" value="UniProtKB-KW"/>
</dbReference>
<evidence type="ECO:0000259" key="1">
    <source>
        <dbReference type="Pfam" id="PF00534"/>
    </source>
</evidence>
<evidence type="ECO:0000313" key="2">
    <source>
        <dbReference type="EMBL" id="MFE3867956.1"/>
    </source>
</evidence>
<organism evidence="2 3">
    <name type="scientific">Flavobacterium xylosi</name>
    <dbReference type="NCBI Taxonomy" id="3230415"/>
    <lineage>
        <taxon>Bacteria</taxon>
        <taxon>Pseudomonadati</taxon>
        <taxon>Bacteroidota</taxon>
        <taxon>Flavobacteriia</taxon>
        <taxon>Flavobacteriales</taxon>
        <taxon>Flavobacteriaceae</taxon>
        <taxon>Flavobacterium</taxon>
    </lineage>
</organism>
<sequence>MPVENRAFFLIDYSVTGGVEKVNANLSFLFQENNIDFNHIISLYSVNEYPEINYASHLKVHVVNPISKRSLIESITKVLQENNITTILFQGDNMTIALAVLKAAKKANCKAILHYHGSPHAYLKIYIFREDLIRNPILMFKWLFSKIVYPFKKNKLKRVIQLAQDGFVCVSHGAEQEIKDLYNLNDYSSQKIITIYNPLLFEKINYYNLFSEKEKIISFVSRLTHKHKNAMLIVKTWMLLADKYPEWKLQILGDGPLKTIMESVFEKNKVQDVLFYGNVKNIEEQLIKSSIAVSTSNCEGFGLAMAEAAYFGNALVATKSDGGLKDIIFEDQTGFFVPLNDALSLALSIEKLIQDRLLCTELGKNAQKRISDLDFKNEIIKWKKLLV</sequence>
<dbReference type="PANTHER" id="PTHR12526:SF630">
    <property type="entry name" value="GLYCOSYLTRANSFERASE"/>
    <property type="match status" value="1"/>
</dbReference>
<reference evidence="2 3" key="1">
    <citation type="submission" date="2024-06" db="EMBL/GenBank/DDBJ databases">
        <title>Flavobacterium spp. isolated from glacier.</title>
        <authorList>
            <person name="Han D."/>
        </authorList>
    </citation>
    <scope>NUCLEOTIDE SEQUENCE [LARGE SCALE GENOMIC DNA]</scope>
    <source>
        <strain evidence="2 3">LS2P90</strain>
    </source>
</reference>
<dbReference type="Pfam" id="PF00534">
    <property type="entry name" value="Glycos_transf_1"/>
    <property type="match status" value="1"/>
</dbReference>
<dbReference type="Gene3D" id="3.40.50.2000">
    <property type="entry name" value="Glycogen Phosphorylase B"/>
    <property type="match status" value="2"/>
</dbReference>
<dbReference type="EC" id="2.4.-.-" evidence="2"/>
<comment type="caution">
    <text evidence="2">The sequence shown here is derived from an EMBL/GenBank/DDBJ whole genome shotgun (WGS) entry which is preliminary data.</text>
</comment>